<name>A0A1H9S5C0_9MICO</name>
<protein>
    <submittedName>
        <fullName evidence="1">Uncharacterized protein</fullName>
    </submittedName>
</protein>
<evidence type="ECO:0000313" key="2">
    <source>
        <dbReference type="Proteomes" id="UP000199019"/>
    </source>
</evidence>
<reference evidence="2" key="1">
    <citation type="submission" date="2016-10" db="EMBL/GenBank/DDBJ databases">
        <authorList>
            <person name="Varghese N."/>
            <person name="Submissions S."/>
        </authorList>
    </citation>
    <scope>NUCLEOTIDE SEQUENCE [LARGE SCALE GENOMIC DNA]</scope>
    <source>
        <strain evidence="2">CGMCC 1.6963</strain>
    </source>
</reference>
<proteinExistence type="predicted"/>
<dbReference type="STRING" id="587636.SAMN05216199_1265"/>
<organism evidence="1 2">
    <name type="scientific">Pedococcus cremeus</name>
    <dbReference type="NCBI Taxonomy" id="587636"/>
    <lineage>
        <taxon>Bacteria</taxon>
        <taxon>Bacillati</taxon>
        <taxon>Actinomycetota</taxon>
        <taxon>Actinomycetes</taxon>
        <taxon>Micrococcales</taxon>
        <taxon>Intrasporangiaceae</taxon>
        <taxon>Pedococcus</taxon>
    </lineage>
</organism>
<sequence length="91" mass="9641">MSNNETGHNVTGSTTTVQSTAFDFLDGAHAGAMAFIEQGRAQGQREASEWLARQWLHDLANDFEALAISNAAAKGPHWQAAMIEAARGGVA</sequence>
<gene>
    <name evidence="1" type="ORF">SAMN05216199_1265</name>
</gene>
<accession>A0A1H9S5C0</accession>
<evidence type="ECO:0000313" key="1">
    <source>
        <dbReference type="EMBL" id="SER80171.1"/>
    </source>
</evidence>
<keyword evidence="2" id="KW-1185">Reference proteome</keyword>
<dbReference type="EMBL" id="FOHB01000001">
    <property type="protein sequence ID" value="SER80171.1"/>
    <property type="molecule type" value="Genomic_DNA"/>
</dbReference>
<dbReference type="Proteomes" id="UP000199019">
    <property type="component" value="Unassembled WGS sequence"/>
</dbReference>
<dbReference type="AlphaFoldDB" id="A0A1H9S5C0"/>